<keyword evidence="3 4" id="KW-0975">Bacterial flagellum</keyword>
<dbReference type="SUPFAM" id="SSF117143">
    <property type="entry name" value="Flagellar hook protein flgE"/>
    <property type="match status" value="1"/>
</dbReference>
<comment type="function">
    <text evidence="4">A flexible structure which links the flagellar filament to the drive apparatus in the basal body.</text>
</comment>
<organism evidence="8 9">
    <name type="scientific">Cytobacillus depressus</name>
    <dbReference type="NCBI Taxonomy" id="1602942"/>
    <lineage>
        <taxon>Bacteria</taxon>
        <taxon>Bacillati</taxon>
        <taxon>Bacillota</taxon>
        <taxon>Bacilli</taxon>
        <taxon>Bacillales</taxon>
        <taxon>Bacillaceae</taxon>
        <taxon>Cytobacillus</taxon>
    </lineage>
</organism>
<dbReference type="GO" id="GO:0071978">
    <property type="term" value="P:bacterial-type flagellum-dependent swarming motility"/>
    <property type="evidence" value="ECO:0007669"/>
    <property type="project" value="TreeGrafter"/>
</dbReference>
<dbReference type="InterPro" id="IPR020013">
    <property type="entry name" value="Flagellar_FlgE/F/G"/>
</dbReference>
<dbReference type="OrthoDB" id="9804559at2"/>
<evidence type="ECO:0000259" key="6">
    <source>
        <dbReference type="Pfam" id="PF06429"/>
    </source>
</evidence>
<dbReference type="EMBL" id="WBOS01000002">
    <property type="protein sequence ID" value="KAB2337515.1"/>
    <property type="molecule type" value="Genomic_DNA"/>
</dbReference>
<dbReference type="GO" id="GO:0009424">
    <property type="term" value="C:bacterial-type flagellum hook"/>
    <property type="evidence" value="ECO:0007669"/>
    <property type="project" value="TreeGrafter"/>
</dbReference>
<dbReference type="PROSITE" id="PS00588">
    <property type="entry name" value="FLAGELLA_BB_ROD"/>
    <property type="match status" value="1"/>
</dbReference>
<name>A0A6L3V9N9_9BACI</name>
<comment type="similarity">
    <text evidence="2 4">Belongs to the flagella basal body rod proteins family.</text>
</comment>
<evidence type="ECO:0000259" key="5">
    <source>
        <dbReference type="Pfam" id="PF00460"/>
    </source>
</evidence>
<comment type="caution">
    <text evidence="8">The sequence shown here is derived from an EMBL/GenBank/DDBJ whole genome shotgun (WGS) entry which is preliminary data.</text>
</comment>
<protein>
    <recommendedName>
        <fullName evidence="4">Flagellar hook protein FlgE</fullName>
    </recommendedName>
</protein>
<dbReference type="PANTHER" id="PTHR30435:SF1">
    <property type="entry name" value="FLAGELLAR HOOK PROTEIN FLGE"/>
    <property type="match status" value="1"/>
</dbReference>
<dbReference type="Pfam" id="PF22692">
    <property type="entry name" value="LlgE_F_G_D1"/>
    <property type="match status" value="1"/>
</dbReference>
<dbReference type="InterPro" id="IPR010930">
    <property type="entry name" value="Flg_bb/hook_C_dom"/>
</dbReference>
<feature type="domain" description="Flagellar basal body rod protein N-terminal" evidence="5">
    <location>
        <begin position="5"/>
        <end position="35"/>
    </location>
</feature>
<evidence type="ECO:0000259" key="7">
    <source>
        <dbReference type="Pfam" id="PF22692"/>
    </source>
</evidence>
<gene>
    <name evidence="8" type="ORF">F7731_07875</name>
</gene>
<dbReference type="NCBIfam" id="TIGR03506">
    <property type="entry name" value="FlgEFG_subfam"/>
    <property type="match status" value="1"/>
</dbReference>
<keyword evidence="9" id="KW-1185">Reference proteome</keyword>
<evidence type="ECO:0000256" key="1">
    <source>
        <dbReference type="ARBA" id="ARBA00004117"/>
    </source>
</evidence>
<evidence type="ECO:0000313" key="9">
    <source>
        <dbReference type="Proteomes" id="UP000481030"/>
    </source>
</evidence>
<keyword evidence="8" id="KW-0969">Cilium</keyword>
<dbReference type="GO" id="GO:0005829">
    <property type="term" value="C:cytosol"/>
    <property type="evidence" value="ECO:0007669"/>
    <property type="project" value="TreeGrafter"/>
</dbReference>
<dbReference type="Pfam" id="PF06429">
    <property type="entry name" value="Flg_bbr_C"/>
    <property type="match status" value="1"/>
</dbReference>
<evidence type="ECO:0000256" key="4">
    <source>
        <dbReference type="RuleBase" id="RU362116"/>
    </source>
</evidence>
<comment type="subcellular location">
    <subcellularLocation>
        <location evidence="1 4">Bacterial flagellum basal body</location>
    </subcellularLocation>
</comment>
<reference evidence="8 9" key="1">
    <citation type="journal article" date="2016" name="Antonie Van Leeuwenhoek">
        <title>Bacillus depressus sp. nov., isolated from soil of a sunflower field.</title>
        <authorList>
            <person name="Wei X."/>
            <person name="Xin D."/>
            <person name="Xin Y."/>
            <person name="Zhang H."/>
            <person name="Wang T."/>
            <person name="Zhang J."/>
        </authorList>
    </citation>
    <scope>NUCLEOTIDE SEQUENCE [LARGE SCALE GENOMIC DNA]</scope>
    <source>
        <strain evidence="8 9">BZ1</strain>
    </source>
</reference>
<accession>A0A6L3V9N9</accession>
<dbReference type="PANTHER" id="PTHR30435">
    <property type="entry name" value="FLAGELLAR PROTEIN"/>
    <property type="match status" value="1"/>
</dbReference>
<evidence type="ECO:0000256" key="3">
    <source>
        <dbReference type="ARBA" id="ARBA00023143"/>
    </source>
</evidence>
<dbReference type="GO" id="GO:0009425">
    <property type="term" value="C:bacterial-type flagellum basal body"/>
    <property type="evidence" value="ECO:0007669"/>
    <property type="project" value="UniProtKB-SubCell"/>
</dbReference>
<dbReference type="RefSeq" id="WP_151534209.1">
    <property type="nucleotide sequence ID" value="NZ_WBOS01000002.1"/>
</dbReference>
<dbReference type="InterPro" id="IPR001444">
    <property type="entry name" value="Flag_bb_rod_N"/>
</dbReference>
<dbReference type="InterPro" id="IPR019776">
    <property type="entry name" value="Flagellar_basal_body_rod_CS"/>
</dbReference>
<dbReference type="InterPro" id="IPR037925">
    <property type="entry name" value="FlgE/F/G-like"/>
</dbReference>
<feature type="domain" description="Flagellar hook protein FlgE/F/G-like D1" evidence="7">
    <location>
        <begin position="96"/>
        <end position="151"/>
    </location>
</feature>
<dbReference type="Pfam" id="PF00460">
    <property type="entry name" value="Flg_bb_rod"/>
    <property type="match status" value="1"/>
</dbReference>
<proteinExistence type="inferred from homology"/>
<keyword evidence="8" id="KW-0966">Cell projection</keyword>
<sequence>MLRSMYSGISGMKNFQTKLDVIGNNIANVNTAGFKKGRVTFKDTMNQMVAGASAATENRGGTNPMQVGLGSTLATIDTIHTGSSLQTTNRTLDLGIDGDGYFVVKDGQQTFYTRAGNFYLDDNGTLVNADGLKVQSYNKGLLEDIKVNVNATLPPLATDEIKLEGSLPNPVDVLAGATSDVQQMKVVDSSGVEHTLDYQYVENSGAWEIHFSNQMANPPVGAQVIPLTYTAGNTPPYTSNPLDLTTLGLPTGTVNINVENLKQEGDSITAQASPNGNLLGKLESFSIGPTGEVNGVYSNGLIRSQGIIALAKFSNTSGLLKAGNNLFQATINSGTPSINVPGDGRGTIAPGTLEMSNVDLSEEFTEMITAQRGFQANTRIITTSDEILQELVNLKR</sequence>
<dbReference type="Proteomes" id="UP000481030">
    <property type="component" value="Unassembled WGS sequence"/>
</dbReference>
<evidence type="ECO:0000313" key="8">
    <source>
        <dbReference type="EMBL" id="KAB2337515.1"/>
    </source>
</evidence>
<feature type="domain" description="Flagellar basal-body/hook protein C-terminal" evidence="6">
    <location>
        <begin position="350"/>
        <end position="394"/>
    </location>
</feature>
<keyword evidence="8" id="KW-0282">Flagellum</keyword>
<dbReference type="AlphaFoldDB" id="A0A6L3V9N9"/>
<evidence type="ECO:0000256" key="2">
    <source>
        <dbReference type="ARBA" id="ARBA00009677"/>
    </source>
</evidence>
<dbReference type="InterPro" id="IPR053967">
    <property type="entry name" value="LlgE_F_G-like_D1"/>
</dbReference>